<dbReference type="RefSeq" id="WP_116688523.1">
    <property type="nucleotide sequence ID" value="NZ_CAWNYD010000010.1"/>
</dbReference>
<name>A0A2V1GSI4_9GAMM</name>
<dbReference type="GO" id="GO:2000812">
    <property type="term" value="P:regulation of barbed-end actin filament capping"/>
    <property type="evidence" value="ECO:0007669"/>
    <property type="project" value="TreeGrafter"/>
</dbReference>
<dbReference type="PROSITE" id="PS50297">
    <property type="entry name" value="ANK_REP_REGION"/>
    <property type="match status" value="1"/>
</dbReference>
<accession>A0A2V1GSI4</accession>
<keyword evidence="5" id="KW-1185">Reference proteome</keyword>
<dbReference type="OrthoDB" id="6912612at2"/>
<comment type="caution">
    <text evidence="4">The sequence shown here is derived from an EMBL/GenBank/DDBJ whole genome shotgun (WGS) entry which is preliminary data.</text>
</comment>
<dbReference type="PANTHER" id="PTHR24189:SF50">
    <property type="entry name" value="ANKYRIN REPEAT AND SOCS BOX PROTEIN 2"/>
    <property type="match status" value="1"/>
</dbReference>
<dbReference type="InterPro" id="IPR050745">
    <property type="entry name" value="Multifunctional_regulatory"/>
</dbReference>
<gene>
    <name evidence="4" type="ORF">DC094_18050</name>
</gene>
<evidence type="ECO:0000313" key="4">
    <source>
        <dbReference type="EMBL" id="PVZ65385.1"/>
    </source>
</evidence>
<evidence type="ECO:0000313" key="5">
    <source>
        <dbReference type="Proteomes" id="UP000244906"/>
    </source>
</evidence>
<reference evidence="4 5" key="1">
    <citation type="submission" date="2018-04" db="EMBL/GenBank/DDBJ databases">
        <title>Thalassorhabdus spongiae gen. nov., sp. nov., isolated from a marine sponge in South-West Iceland.</title>
        <authorList>
            <person name="Knobloch S."/>
            <person name="Daussin A."/>
            <person name="Johannsson R."/>
            <person name="Marteinsson V.T."/>
        </authorList>
    </citation>
    <scope>NUCLEOTIDE SEQUENCE [LARGE SCALE GENOMIC DNA]</scope>
    <source>
        <strain evidence="4 5">Hp12</strain>
    </source>
</reference>
<dbReference type="InterPro" id="IPR036770">
    <property type="entry name" value="Ankyrin_rpt-contain_sf"/>
</dbReference>
<organism evidence="4 5">
    <name type="scientific">Pelagibaculum spongiae</name>
    <dbReference type="NCBI Taxonomy" id="2080658"/>
    <lineage>
        <taxon>Bacteria</taxon>
        <taxon>Pseudomonadati</taxon>
        <taxon>Pseudomonadota</taxon>
        <taxon>Gammaproteobacteria</taxon>
        <taxon>Oceanospirillales</taxon>
        <taxon>Pelagibaculum</taxon>
    </lineage>
</organism>
<dbReference type="SUPFAM" id="SSF48403">
    <property type="entry name" value="Ankyrin repeat"/>
    <property type="match status" value="1"/>
</dbReference>
<dbReference type="PROSITE" id="PS50088">
    <property type="entry name" value="ANK_REPEAT"/>
    <property type="match status" value="1"/>
</dbReference>
<evidence type="ECO:0000256" key="1">
    <source>
        <dbReference type="ARBA" id="ARBA00022737"/>
    </source>
</evidence>
<dbReference type="InterPro" id="IPR002110">
    <property type="entry name" value="Ankyrin_rpt"/>
</dbReference>
<dbReference type="AlphaFoldDB" id="A0A2V1GSI4"/>
<dbReference type="PROSITE" id="PS51257">
    <property type="entry name" value="PROKAR_LIPOPROTEIN"/>
    <property type="match status" value="1"/>
</dbReference>
<dbReference type="Gene3D" id="1.25.40.20">
    <property type="entry name" value="Ankyrin repeat-containing domain"/>
    <property type="match status" value="1"/>
</dbReference>
<proteinExistence type="predicted"/>
<protein>
    <submittedName>
        <fullName evidence="4">Uncharacterized protein</fullName>
    </submittedName>
</protein>
<dbReference type="EMBL" id="QDDL01000010">
    <property type="protein sequence ID" value="PVZ65385.1"/>
    <property type="molecule type" value="Genomic_DNA"/>
</dbReference>
<feature type="repeat" description="ANK" evidence="3">
    <location>
        <begin position="70"/>
        <end position="102"/>
    </location>
</feature>
<keyword evidence="1" id="KW-0677">Repeat</keyword>
<dbReference type="SMART" id="SM00248">
    <property type="entry name" value="ANK"/>
    <property type="match status" value="4"/>
</dbReference>
<dbReference type="Pfam" id="PF12796">
    <property type="entry name" value="Ank_2"/>
    <property type="match status" value="1"/>
</dbReference>
<evidence type="ECO:0000256" key="2">
    <source>
        <dbReference type="ARBA" id="ARBA00023043"/>
    </source>
</evidence>
<dbReference type="GO" id="GO:0005737">
    <property type="term" value="C:cytoplasm"/>
    <property type="evidence" value="ECO:0007669"/>
    <property type="project" value="TreeGrafter"/>
</dbReference>
<dbReference type="PANTHER" id="PTHR24189">
    <property type="entry name" value="MYOTROPHIN"/>
    <property type="match status" value="1"/>
</dbReference>
<keyword evidence="2 3" id="KW-0040">ANK repeat</keyword>
<sequence length="249" mass="27773">MILKRILFLLLGVFLIGCSNGRKVEGVDVATVYTDTTYQELLAASARRDVQLIETLLLEQKLDPNKVGKNGITPLIWAIKAENYNSIETLLKLGANPNQKRAGYSGAAVTFLSRVNQPKLLELVLKNGGNPNSVDGAKSALTLAFFLRYKKNAELLLKYGAVFSYVTEGGNKRNVVFDCYAVGNFECILYLLELGAEHTVETSVFSGNILSLLLKTEGRLIKESKQYHTIQEIKQLIENRQRKSKNTYH</sequence>
<dbReference type="Proteomes" id="UP000244906">
    <property type="component" value="Unassembled WGS sequence"/>
</dbReference>
<evidence type="ECO:0000256" key="3">
    <source>
        <dbReference type="PROSITE-ProRule" id="PRU00023"/>
    </source>
</evidence>